<gene>
    <name evidence="2" type="ORF">CAEBREN_21682</name>
</gene>
<feature type="signal peptide" evidence="1">
    <location>
        <begin position="1"/>
        <end position="18"/>
    </location>
</feature>
<dbReference type="AlphaFoldDB" id="G0NNU6"/>
<proteinExistence type="predicted"/>
<dbReference type="InParanoid" id="G0NNU6"/>
<sequence length="90" mass="10556">MQDATIFLFPLLVICAFATENSILESETESAQIGDDVICLFQIRCFSMLTIRRLEEAAANRQREEMREIHKRNAERFHFYIQNNGPKEVF</sequence>
<accession>G0NNU6</accession>
<dbReference type="HOGENOM" id="CLU_2442786_0_0_1"/>
<keyword evidence="3" id="KW-1185">Reference proteome</keyword>
<dbReference type="Proteomes" id="UP000008068">
    <property type="component" value="Unassembled WGS sequence"/>
</dbReference>
<evidence type="ECO:0000313" key="3">
    <source>
        <dbReference type="Proteomes" id="UP000008068"/>
    </source>
</evidence>
<keyword evidence="1" id="KW-0732">Signal</keyword>
<dbReference type="EMBL" id="GL379916">
    <property type="protein sequence ID" value="EGT34945.1"/>
    <property type="molecule type" value="Genomic_DNA"/>
</dbReference>
<organism evidence="3">
    <name type="scientific">Caenorhabditis brenneri</name>
    <name type="common">Nematode worm</name>
    <dbReference type="NCBI Taxonomy" id="135651"/>
    <lineage>
        <taxon>Eukaryota</taxon>
        <taxon>Metazoa</taxon>
        <taxon>Ecdysozoa</taxon>
        <taxon>Nematoda</taxon>
        <taxon>Chromadorea</taxon>
        <taxon>Rhabditida</taxon>
        <taxon>Rhabditina</taxon>
        <taxon>Rhabditomorpha</taxon>
        <taxon>Rhabditoidea</taxon>
        <taxon>Rhabditidae</taxon>
        <taxon>Peloderinae</taxon>
        <taxon>Caenorhabditis</taxon>
    </lineage>
</organism>
<feature type="chain" id="PRO_5003405175" evidence="1">
    <location>
        <begin position="19"/>
        <end position="90"/>
    </location>
</feature>
<protein>
    <submittedName>
        <fullName evidence="2">Uncharacterized protein</fullName>
    </submittedName>
</protein>
<evidence type="ECO:0000256" key="1">
    <source>
        <dbReference type="SAM" id="SignalP"/>
    </source>
</evidence>
<reference evidence="3" key="1">
    <citation type="submission" date="2011-07" db="EMBL/GenBank/DDBJ databases">
        <authorList>
            <consortium name="Caenorhabditis brenneri Sequencing and Analysis Consortium"/>
            <person name="Wilson R.K."/>
        </authorList>
    </citation>
    <scope>NUCLEOTIDE SEQUENCE [LARGE SCALE GENOMIC DNA]</scope>
    <source>
        <strain evidence="3">PB2801</strain>
    </source>
</reference>
<evidence type="ECO:0000313" key="2">
    <source>
        <dbReference type="EMBL" id="EGT34945.1"/>
    </source>
</evidence>
<name>G0NNU6_CAEBE</name>